<comment type="caution">
    <text evidence="1">The sequence shown here is derived from an EMBL/GenBank/DDBJ whole genome shotgun (WGS) entry which is preliminary data.</text>
</comment>
<proteinExistence type="predicted"/>
<accession>A0AAD4W8M9</accession>
<sequence>MDYSVDGIPQLASQGSACTVGIDHIFEHTRGVFTHGRPEIADDESLLSKRPAFSVIFTFAVVYFVENLERLQALNAIEMRPVVSSADPKLASASVCAFSARGTCWMVKVGNAFNSSWTLSRYKIILGWFAMYSPEA</sequence>
<dbReference type="AlphaFoldDB" id="A0AAD4W8M9"/>
<dbReference type="Proteomes" id="UP001054821">
    <property type="component" value="Chromosome 3"/>
</dbReference>
<reference evidence="1 2" key="1">
    <citation type="journal article" date="2022" name="G3 (Bethesda)">
        <title>Whole-genome sequence and methylome profiling of the almond [Prunus dulcis (Mill.) D.A. Webb] cultivar 'Nonpareil'.</title>
        <authorList>
            <person name="D'Amico-Willman K.M."/>
            <person name="Ouma W.Z."/>
            <person name="Meulia T."/>
            <person name="Sideli G.M."/>
            <person name="Gradziel T.M."/>
            <person name="Fresnedo-Ramirez J."/>
        </authorList>
    </citation>
    <scope>NUCLEOTIDE SEQUENCE [LARGE SCALE GENOMIC DNA]</scope>
    <source>
        <strain evidence="1">Clone GOH B32 T37-40</strain>
    </source>
</reference>
<protein>
    <submittedName>
        <fullName evidence="1">Uncharacterized protein</fullName>
    </submittedName>
</protein>
<keyword evidence="2" id="KW-1185">Reference proteome</keyword>
<name>A0AAD4W8M9_PRUDU</name>
<gene>
    <name evidence="1" type="ORF">L3X38_018140</name>
</gene>
<dbReference type="EMBL" id="JAJFAZ020000003">
    <property type="protein sequence ID" value="KAI5338868.1"/>
    <property type="molecule type" value="Genomic_DNA"/>
</dbReference>
<organism evidence="1 2">
    <name type="scientific">Prunus dulcis</name>
    <name type="common">Almond</name>
    <name type="synonym">Amygdalus dulcis</name>
    <dbReference type="NCBI Taxonomy" id="3755"/>
    <lineage>
        <taxon>Eukaryota</taxon>
        <taxon>Viridiplantae</taxon>
        <taxon>Streptophyta</taxon>
        <taxon>Embryophyta</taxon>
        <taxon>Tracheophyta</taxon>
        <taxon>Spermatophyta</taxon>
        <taxon>Magnoliopsida</taxon>
        <taxon>eudicotyledons</taxon>
        <taxon>Gunneridae</taxon>
        <taxon>Pentapetalae</taxon>
        <taxon>rosids</taxon>
        <taxon>fabids</taxon>
        <taxon>Rosales</taxon>
        <taxon>Rosaceae</taxon>
        <taxon>Amygdaloideae</taxon>
        <taxon>Amygdaleae</taxon>
        <taxon>Prunus</taxon>
    </lineage>
</organism>
<evidence type="ECO:0000313" key="2">
    <source>
        <dbReference type="Proteomes" id="UP001054821"/>
    </source>
</evidence>
<evidence type="ECO:0000313" key="1">
    <source>
        <dbReference type="EMBL" id="KAI5338868.1"/>
    </source>
</evidence>